<dbReference type="InterPro" id="IPR029057">
    <property type="entry name" value="PRTase-like"/>
</dbReference>
<evidence type="ECO:0000256" key="4">
    <source>
        <dbReference type="ARBA" id="ARBA00013247"/>
    </source>
</evidence>
<dbReference type="AlphaFoldDB" id="A0A061J4T7"/>
<dbReference type="Pfam" id="PF14572">
    <property type="entry name" value="Pribosyl_synth"/>
    <property type="match status" value="1"/>
</dbReference>
<dbReference type="SMART" id="SM01400">
    <property type="entry name" value="Pribosyltran_N"/>
    <property type="match status" value="1"/>
</dbReference>
<keyword evidence="5" id="KW-0808">Transferase</keyword>
<dbReference type="GO" id="GO:0016301">
    <property type="term" value="F:kinase activity"/>
    <property type="evidence" value="ECO:0007669"/>
    <property type="project" value="UniProtKB-KW"/>
</dbReference>
<accession>A0A061J4T7</accession>
<dbReference type="InterPro" id="IPR029099">
    <property type="entry name" value="Pribosyltran_N"/>
</dbReference>
<dbReference type="EMBL" id="AUPL01002929">
    <property type="protein sequence ID" value="ESL09350.1"/>
    <property type="molecule type" value="Genomic_DNA"/>
</dbReference>
<evidence type="ECO:0000256" key="7">
    <source>
        <dbReference type="ARBA" id="ARBA00022727"/>
    </source>
</evidence>
<keyword evidence="16" id="KW-1185">Reference proteome</keyword>
<dbReference type="NCBIfam" id="TIGR01251">
    <property type="entry name" value="ribP_PPkin"/>
    <property type="match status" value="1"/>
</dbReference>
<organism evidence="15 16">
    <name type="scientific">Trypanosoma rangeli SC58</name>
    <dbReference type="NCBI Taxonomy" id="429131"/>
    <lineage>
        <taxon>Eukaryota</taxon>
        <taxon>Discoba</taxon>
        <taxon>Euglenozoa</taxon>
        <taxon>Kinetoplastea</taxon>
        <taxon>Metakinetoplastina</taxon>
        <taxon>Trypanosomatida</taxon>
        <taxon>Trypanosomatidae</taxon>
        <taxon>Trypanosoma</taxon>
        <taxon>Herpetosoma</taxon>
    </lineage>
</organism>
<dbReference type="CDD" id="cd06223">
    <property type="entry name" value="PRTases_typeI"/>
    <property type="match status" value="1"/>
</dbReference>
<dbReference type="GO" id="GO:0005737">
    <property type="term" value="C:cytoplasm"/>
    <property type="evidence" value="ECO:0007669"/>
    <property type="project" value="TreeGrafter"/>
</dbReference>
<dbReference type="GO" id="GO:0006015">
    <property type="term" value="P:5-phosphoribose 1-diphosphate biosynthetic process"/>
    <property type="evidence" value="ECO:0007669"/>
    <property type="project" value="TreeGrafter"/>
</dbReference>
<evidence type="ECO:0000256" key="2">
    <source>
        <dbReference type="ARBA" id="ARBA00004996"/>
    </source>
</evidence>
<proteinExistence type="inferred from homology"/>
<evidence type="ECO:0000313" key="15">
    <source>
        <dbReference type="EMBL" id="ESL09350.1"/>
    </source>
</evidence>
<dbReference type="InterPro" id="IPR000836">
    <property type="entry name" value="PRTase_dom"/>
</dbReference>
<reference evidence="15 16" key="1">
    <citation type="submission" date="2013-07" db="EMBL/GenBank/DDBJ databases">
        <authorList>
            <person name="Stoco P.H."/>
            <person name="Wagner G."/>
            <person name="Gerber A."/>
            <person name="Zaha A."/>
            <person name="Thompson C."/>
            <person name="Bartholomeu D.C."/>
            <person name="Luckemeyer D.D."/>
            <person name="Bahia D."/>
            <person name="Loreto E."/>
            <person name="Prestes E.B."/>
            <person name="Lima F.M."/>
            <person name="Rodrigues-Luiz G."/>
            <person name="Vallejo G.A."/>
            <person name="Filho J.F."/>
            <person name="Monteiro K.M."/>
            <person name="Tyler K.M."/>
            <person name="de Almeida L.G."/>
            <person name="Ortiz M.F."/>
            <person name="Siervo M.A."/>
            <person name="de Moraes M.H."/>
            <person name="Cunha O.L."/>
            <person name="Mendonca-Neto R."/>
            <person name="Silva R."/>
            <person name="Teixeira S.M."/>
            <person name="Murta S.M."/>
            <person name="Sincero T.C."/>
            <person name="Mendes T.A."/>
            <person name="Urmenyi T.P."/>
            <person name="Silva V.G."/>
            <person name="da Rocha W.D."/>
            <person name="Andersson B."/>
            <person name="Romanha A.J."/>
            <person name="Steindel M."/>
            <person name="de Vasconcelos A.T."/>
            <person name="Grisard E.C."/>
        </authorList>
    </citation>
    <scope>NUCLEOTIDE SEQUENCE [LARGE SCALE GENOMIC DNA]</scope>
    <source>
        <strain evidence="15 16">SC58</strain>
    </source>
</reference>
<dbReference type="Pfam" id="PF13793">
    <property type="entry name" value="Pribosyltran_N"/>
    <property type="match status" value="1"/>
</dbReference>
<dbReference type="Gene3D" id="3.40.50.2020">
    <property type="match status" value="2"/>
</dbReference>
<keyword evidence="8" id="KW-0547">Nucleotide-binding</keyword>
<evidence type="ECO:0000256" key="1">
    <source>
        <dbReference type="ARBA" id="ARBA00001946"/>
    </source>
</evidence>
<keyword evidence="11" id="KW-0460">Magnesium</keyword>
<dbReference type="NCBIfam" id="NF002320">
    <property type="entry name" value="PRK01259.1"/>
    <property type="match status" value="1"/>
</dbReference>
<comment type="similarity">
    <text evidence="3">Belongs to the ribose-phosphate pyrophosphokinase family.</text>
</comment>
<keyword evidence="6" id="KW-0479">Metal-binding</keyword>
<evidence type="ECO:0000256" key="5">
    <source>
        <dbReference type="ARBA" id="ARBA00022679"/>
    </source>
</evidence>
<dbReference type="VEuPathDB" id="TriTrypDB:TRSC58_02929"/>
<comment type="cofactor">
    <cofactor evidence="1">
        <name>Mg(2+)</name>
        <dbReference type="ChEBI" id="CHEBI:18420"/>
    </cofactor>
</comment>
<comment type="caution">
    <text evidence="15">The sequence shown here is derived from an EMBL/GenBank/DDBJ whole genome shotgun (WGS) entry which is preliminary data.</text>
</comment>
<dbReference type="GO" id="GO:0002189">
    <property type="term" value="C:ribose phosphate diphosphokinase complex"/>
    <property type="evidence" value="ECO:0007669"/>
    <property type="project" value="TreeGrafter"/>
</dbReference>
<dbReference type="OrthoDB" id="413572at2759"/>
<evidence type="ECO:0000259" key="14">
    <source>
        <dbReference type="Pfam" id="PF13793"/>
    </source>
</evidence>
<evidence type="ECO:0000256" key="10">
    <source>
        <dbReference type="ARBA" id="ARBA00022840"/>
    </source>
</evidence>
<feature type="region of interest" description="Disordered" evidence="13">
    <location>
        <begin position="370"/>
        <end position="392"/>
    </location>
</feature>
<feature type="domain" description="Ribose-phosphate pyrophosphokinase N-terminal" evidence="14">
    <location>
        <begin position="20"/>
        <end position="139"/>
    </location>
</feature>
<dbReference type="EC" id="2.7.6.1" evidence="4"/>
<evidence type="ECO:0000256" key="9">
    <source>
        <dbReference type="ARBA" id="ARBA00022777"/>
    </source>
</evidence>
<feature type="compositionally biased region" description="Polar residues" evidence="13">
    <location>
        <begin position="377"/>
        <end position="392"/>
    </location>
</feature>
<evidence type="ECO:0000256" key="8">
    <source>
        <dbReference type="ARBA" id="ARBA00022741"/>
    </source>
</evidence>
<evidence type="ECO:0000256" key="12">
    <source>
        <dbReference type="ARBA" id="ARBA00049535"/>
    </source>
</evidence>
<dbReference type="GO" id="GO:0004749">
    <property type="term" value="F:ribose phosphate diphosphokinase activity"/>
    <property type="evidence" value="ECO:0007669"/>
    <property type="project" value="UniProtKB-EC"/>
</dbReference>
<comment type="pathway">
    <text evidence="2">Metabolic intermediate biosynthesis; 5-phospho-alpha-D-ribose 1-diphosphate biosynthesis; 5-phospho-alpha-D-ribose 1-diphosphate from D-ribose 5-phosphate (route I): step 1/1.</text>
</comment>
<dbReference type="InterPro" id="IPR005946">
    <property type="entry name" value="Rib-P_diPkinase"/>
</dbReference>
<dbReference type="GO" id="GO:0005524">
    <property type="term" value="F:ATP binding"/>
    <property type="evidence" value="ECO:0007669"/>
    <property type="project" value="UniProtKB-KW"/>
</dbReference>
<gene>
    <name evidence="15" type="ORF">TRSC58_02929</name>
</gene>
<protein>
    <recommendedName>
        <fullName evidence="4">ribose-phosphate diphosphokinase</fullName>
        <ecNumber evidence="4">2.7.6.1</ecNumber>
    </recommendedName>
</protein>
<name>A0A061J4T7_TRYRA</name>
<keyword evidence="10" id="KW-0067">ATP-binding</keyword>
<dbReference type="SUPFAM" id="SSF53271">
    <property type="entry name" value="PRTase-like"/>
    <property type="match status" value="1"/>
</dbReference>
<evidence type="ECO:0000313" key="16">
    <source>
        <dbReference type="Proteomes" id="UP000031737"/>
    </source>
</evidence>
<dbReference type="FunFam" id="3.40.50.2020:FF:000001">
    <property type="entry name" value="Ribose-phosphate pyrophosphokinase"/>
    <property type="match status" value="1"/>
</dbReference>
<dbReference type="PANTHER" id="PTHR10210:SF113">
    <property type="entry name" value="SYNTHETASE, PUTATIVE-RELATED"/>
    <property type="match status" value="1"/>
</dbReference>
<dbReference type="GO" id="GO:0000287">
    <property type="term" value="F:magnesium ion binding"/>
    <property type="evidence" value="ECO:0007669"/>
    <property type="project" value="InterPro"/>
</dbReference>
<dbReference type="PANTHER" id="PTHR10210">
    <property type="entry name" value="RIBOSE-PHOSPHATE DIPHOSPHOKINASE FAMILY MEMBER"/>
    <property type="match status" value="1"/>
</dbReference>
<evidence type="ECO:0000256" key="6">
    <source>
        <dbReference type="ARBA" id="ARBA00022723"/>
    </source>
</evidence>
<sequence length="392" mass="42635">MSHCEQYLSYGANNRNGNLRIVNGNSNPKLAEGICKALRVPVTSCRVGTFSNGEINVKILESMRGDDVFVVQPTCGNGVINVNQAVMELFLIIHTLKLSSARRVIAVIPHYGYARQDRKNTSRVPISASAVARMITELGVNGVVTMDLHCGQIQGFFHGCPVSDLSATSEFAEYSKQKAFNTNNLVIVAPDAGAVTRARRMGDRLGASRIATILKRRVEANHVDSMQLVGEVDGCTCIIVDDMIDTAGTLCKAAEVLRENGAKEVHAWATHGILTDPACERLNACDALVEVVVTDSLPQDESVRKCSKLKIISVADLLAEAIYRIHSDQSIENVGEHPVPQRHNPDLISVDALVEEGDWPQMGVRSLKKRSCMYPKTPSSTENSPEAASRTQ</sequence>
<comment type="catalytic activity">
    <reaction evidence="12">
        <text>D-ribose 5-phosphate + ATP = 5-phospho-alpha-D-ribose 1-diphosphate + AMP + H(+)</text>
        <dbReference type="Rhea" id="RHEA:15609"/>
        <dbReference type="ChEBI" id="CHEBI:15378"/>
        <dbReference type="ChEBI" id="CHEBI:30616"/>
        <dbReference type="ChEBI" id="CHEBI:58017"/>
        <dbReference type="ChEBI" id="CHEBI:78346"/>
        <dbReference type="ChEBI" id="CHEBI:456215"/>
        <dbReference type="EC" id="2.7.6.1"/>
    </reaction>
</comment>
<keyword evidence="7" id="KW-0545">Nucleotide biosynthesis</keyword>
<evidence type="ECO:0000256" key="3">
    <source>
        <dbReference type="ARBA" id="ARBA00006478"/>
    </source>
</evidence>
<keyword evidence="9" id="KW-0418">Kinase</keyword>
<dbReference type="Proteomes" id="UP000031737">
    <property type="component" value="Unassembled WGS sequence"/>
</dbReference>
<evidence type="ECO:0000256" key="11">
    <source>
        <dbReference type="ARBA" id="ARBA00022842"/>
    </source>
</evidence>
<dbReference type="GO" id="GO:0006164">
    <property type="term" value="P:purine nucleotide biosynthetic process"/>
    <property type="evidence" value="ECO:0007669"/>
    <property type="project" value="TreeGrafter"/>
</dbReference>
<evidence type="ECO:0000256" key="13">
    <source>
        <dbReference type="SAM" id="MobiDB-lite"/>
    </source>
</evidence>